<keyword evidence="2" id="KW-0812">Transmembrane</keyword>
<feature type="transmembrane region" description="Helical" evidence="2">
    <location>
        <begin position="183"/>
        <end position="199"/>
    </location>
</feature>
<organism evidence="4 5">
    <name type="scientific">Nocardioides gansuensis</name>
    <dbReference type="NCBI Taxonomy" id="2138300"/>
    <lineage>
        <taxon>Bacteria</taxon>
        <taxon>Bacillati</taxon>
        <taxon>Actinomycetota</taxon>
        <taxon>Actinomycetes</taxon>
        <taxon>Propionibacteriales</taxon>
        <taxon>Nocardioidaceae</taxon>
        <taxon>Nocardioides</taxon>
    </lineage>
</organism>
<feature type="transmembrane region" description="Helical" evidence="2">
    <location>
        <begin position="157"/>
        <end position="176"/>
    </location>
</feature>
<feature type="domain" description="DUF2157" evidence="3">
    <location>
        <begin position="42"/>
        <end position="179"/>
    </location>
</feature>
<feature type="transmembrane region" description="Helical" evidence="2">
    <location>
        <begin position="133"/>
        <end position="151"/>
    </location>
</feature>
<feature type="transmembrane region" description="Helical" evidence="2">
    <location>
        <begin position="205"/>
        <end position="225"/>
    </location>
</feature>
<evidence type="ECO:0000256" key="1">
    <source>
        <dbReference type="SAM" id="MobiDB-lite"/>
    </source>
</evidence>
<dbReference type="Pfam" id="PF09925">
    <property type="entry name" value="DUF2157"/>
    <property type="match status" value="1"/>
</dbReference>
<dbReference type="OrthoDB" id="3777679at2"/>
<accession>A0A2T8FFX5</accession>
<feature type="transmembrane region" description="Helical" evidence="2">
    <location>
        <begin position="101"/>
        <end position="121"/>
    </location>
</feature>
<feature type="transmembrane region" description="Helical" evidence="2">
    <location>
        <begin position="292"/>
        <end position="312"/>
    </location>
</feature>
<feature type="transmembrane region" description="Helical" evidence="2">
    <location>
        <begin position="237"/>
        <end position="258"/>
    </location>
</feature>
<dbReference type="Proteomes" id="UP000246018">
    <property type="component" value="Unassembled WGS sequence"/>
</dbReference>
<comment type="caution">
    <text evidence="4">The sequence shown here is derived from an EMBL/GenBank/DDBJ whole genome shotgun (WGS) entry which is preliminary data.</text>
</comment>
<evidence type="ECO:0000313" key="4">
    <source>
        <dbReference type="EMBL" id="PVG84604.1"/>
    </source>
</evidence>
<dbReference type="EMBL" id="QDGZ01000001">
    <property type="protein sequence ID" value="PVG84604.1"/>
    <property type="molecule type" value="Genomic_DNA"/>
</dbReference>
<dbReference type="AlphaFoldDB" id="A0A2T8FFX5"/>
<protein>
    <recommendedName>
        <fullName evidence="3">DUF2157 domain-containing protein</fullName>
    </recommendedName>
</protein>
<keyword evidence="5" id="KW-1185">Reference proteome</keyword>
<feature type="transmembrane region" description="Helical" evidence="2">
    <location>
        <begin position="353"/>
        <end position="374"/>
    </location>
</feature>
<feature type="compositionally biased region" description="Basic residues" evidence="1">
    <location>
        <begin position="1"/>
        <end position="13"/>
    </location>
</feature>
<feature type="transmembrane region" description="Helical" evidence="2">
    <location>
        <begin position="264"/>
        <end position="285"/>
    </location>
</feature>
<keyword evidence="2" id="KW-1133">Transmembrane helix</keyword>
<feature type="transmembrane region" description="Helical" evidence="2">
    <location>
        <begin position="71"/>
        <end position="95"/>
    </location>
</feature>
<dbReference type="InterPro" id="IPR018677">
    <property type="entry name" value="DUF2157"/>
</dbReference>
<evidence type="ECO:0000313" key="5">
    <source>
        <dbReference type="Proteomes" id="UP000246018"/>
    </source>
</evidence>
<feature type="transmembrane region" description="Helical" evidence="2">
    <location>
        <begin position="324"/>
        <end position="346"/>
    </location>
</feature>
<proteinExistence type="predicted"/>
<evidence type="ECO:0000259" key="3">
    <source>
        <dbReference type="Pfam" id="PF09925"/>
    </source>
</evidence>
<sequence>MVRTHVSRRRRVHAGPMDTHPTAPPRPIPGSQFDWLYREIAAWQASDLISGDQAAAIRAGYRRVDGRRFSLGRLMLGLGGCFVGIGLIWLVAANLDELSPMLRFGVVALLWLLFLAGGEALDARGSSRPLVGSVRLIAALVFGAAVFQAAQSLQVPAYSPHLVGLWGAGALVHAYAVRAVSPLLVGVAAGTVWWVWLSLWDEPSAAAAVASIGAASVVAVSLAVVHDRGLHRFGFVWRSVGALLSLVALFAAAVPYATTDDFAWSPWLVGALVVAGVLAVAAVALSSGIARLEPVSAAAVLGMAAVLVAWDTGTDTSNIDAADWAHAGVSVAAYVLVAVGVAALGIVRDNPVLTLLAMLGLVVFTTFQSFAVFAAIIQGAWLFVVLGLVFLATGFLFDRARRGLADVLDTDSANPEGDAR</sequence>
<name>A0A2T8FFX5_9ACTN</name>
<gene>
    <name evidence="4" type="ORF">DDE18_03110</name>
</gene>
<reference evidence="4 5" key="1">
    <citation type="submission" date="2018-04" db="EMBL/GenBank/DDBJ databases">
        <title>Genome of Nocardioides gansuensis WSJ-1.</title>
        <authorList>
            <person name="Wu S."/>
            <person name="Wang G."/>
        </authorList>
    </citation>
    <scope>NUCLEOTIDE SEQUENCE [LARGE SCALE GENOMIC DNA]</scope>
    <source>
        <strain evidence="4 5">WSJ-1</strain>
    </source>
</reference>
<keyword evidence="2" id="KW-0472">Membrane</keyword>
<feature type="transmembrane region" description="Helical" evidence="2">
    <location>
        <begin position="380"/>
        <end position="397"/>
    </location>
</feature>
<evidence type="ECO:0000256" key="2">
    <source>
        <dbReference type="SAM" id="Phobius"/>
    </source>
</evidence>
<feature type="region of interest" description="Disordered" evidence="1">
    <location>
        <begin position="1"/>
        <end position="26"/>
    </location>
</feature>